<gene>
    <name evidence="1" type="ORF">LCGC14_1515300</name>
</gene>
<protein>
    <submittedName>
        <fullName evidence="1">Uncharacterized protein</fullName>
    </submittedName>
</protein>
<organism evidence="1">
    <name type="scientific">marine sediment metagenome</name>
    <dbReference type="NCBI Taxonomy" id="412755"/>
    <lineage>
        <taxon>unclassified sequences</taxon>
        <taxon>metagenomes</taxon>
        <taxon>ecological metagenomes</taxon>
    </lineage>
</organism>
<accession>A0A0F9J0B9</accession>
<dbReference type="EMBL" id="LAZR01011166">
    <property type="protein sequence ID" value="KKM63069.1"/>
    <property type="molecule type" value="Genomic_DNA"/>
</dbReference>
<name>A0A0F9J0B9_9ZZZZ</name>
<evidence type="ECO:0000313" key="1">
    <source>
        <dbReference type="EMBL" id="KKM63069.1"/>
    </source>
</evidence>
<proteinExistence type="predicted"/>
<reference evidence="1" key="1">
    <citation type="journal article" date="2015" name="Nature">
        <title>Complex archaea that bridge the gap between prokaryotes and eukaryotes.</title>
        <authorList>
            <person name="Spang A."/>
            <person name="Saw J.H."/>
            <person name="Jorgensen S.L."/>
            <person name="Zaremba-Niedzwiedzka K."/>
            <person name="Martijn J."/>
            <person name="Lind A.E."/>
            <person name="van Eijk R."/>
            <person name="Schleper C."/>
            <person name="Guy L."/>
            <person name="Ettema T.J."/>
        </authorList>
    </citation>
    <scope>NUCLEOTIDE SEQUENCE</scope>
</reference>
<comment type="caution">
    <text evidence="1">The sequence shown here is derived from an EMBL/GenBank/DDBJ whole genome shotgun (WGS) entry which is preliminary data.</text>
</comment>
<dbReference type="AlphaFoldDB" id="A0A0F9J0B9"/>
<sequence>MKRTIGSIDFQKEKIEGTIQILLERLKLPYNVRLGKRNEIEDIENYYSLPISKNSQTNEINHTSKTKFKEKTISSYEMPKALSPFDDRVDILKSIIKNLMIKYYREGRQGEFDNTKSKRILCLISVITKFDNTFFMQYTRDGGKPNYNRLSRLFFDCSHEIFEQRLLSGEIQKEEINRDFFIIAGDLAFEILIQYQKNRENSIFLFKDAHWALYYSIEKNKFFLFKIWKRII</sequence>